<protein>
    <recommendedName>
        <fullName evidence="3">nitrile hydratase</fullName>
        <ecNumber evidence="3">4.2.1.84</ecNumber>
    </recommendedName>
</protein>
<dbReference type="InterPro" id="IPR049054">
    <property type="entry name" value="CN_hydtase_beta-like_N"/>
</dbReference>
<evidence type="ECO:0000256" key="3">
    <source>
        <dbReference type="ARBA" id="ARBA00013079"/>
    </source>
</evidence>
<dbReference type="RefSeq" id="WP_163735708.1">
    <property type="nucleotide sequence ID" value="NZ_AP022601.1"/>
</dbReference>
<dbReference type="EC" id="4.2.1.84" evidence="3"/>
<dbReference type="AlphaFoldDB" id="A0A9W4FI23"/>
<dbReference type="Gene3D" id="1.10.472.20">
    <property type="entry name" value="Nitrile hydratase, beta subunit"/>
    <property type="match status" value="1"/>
</dbReference>
<feature type="domain" description="Nitrile hydratase beta subunit-like N-terminal" evidence="7">
    <location>
        <begin position="1"/>
        <end position="99"/>
    </location>
</feature>
<evidence type="ECO:0000256" key="5">
    <source>
        <dbReference type="ARBA" id="ARBA00044877"/>
    </source>
</evidence>
<evidence type="ECO:0000259" key="6">
    <source>
        <dbReference type="Pfam" id="PF02211"/>
    </source>
</evidence>
<dbReference type="Gene3D" id="2.30.30.50">
    <property type="match status" value="1"/>
</dbReference>
<dbReference type="InterPro" id="IPR008990">
    <property type="entry name" value="Elect_transpt_acc-like_dom_sf"/>
</dbReference>
<gene>
    <name evidence="8" type="ORF">MGALJ_56060</name>
</gene>
<reference evidence="8 9" key="1">
    <citation type="journal article" date="2019" name="Emerg. Microbes Infect.">
        <title>Comprehensive subspecies identification of 175 nontuberculous mycobacteria species based on 7547 genomic profiles.</title>
        <authorList>
            <person name="Matsumoto Y."/>
            <person name="Kinjo T."/>
            <person name="Motooka D."/>
            <person name="Nabeya D."/>
            <person name="Jung N."/>
            <person name="Uechi K."/>
            <person name="Horii T."/>
            <person name="Iida T."/>
            <person name="Fujita J."/>
            <person name="Nakamura S."/>
        </authorList>
    </citation>
    <scope>NUCLEOTIDE SEQUENCE [LARGE SCALE GENOMIC DNA]</scope>
    <source>
        <strain evidence="8 9">JCM 6399</strain>
    </source>
</reference>
<dbReference type="GO" id="GO:0046914">
    <property type="term" value="F:transition metal ion binding"/>
    <property type="evidence" value="ECO:0007669"/>
    <property type="project" value="InterPro"/>
</dbReference>
<dbReference type="Pfam" id="PF02211">
    <property type="entry name" value="NHase_beta_C"/>
    <property type="match status" value="1"/>
</dbReference>
<dbReference type="KEGG" id="mgau:MGALJ_56060"/>
<dbReference type="Pfam" id="PF21006">
    <property type="entry name" value="NHase_beta_N"/>
    <property type="match status" value="1"/>
</dbReference>
<dbReference type="InterPro" id="IPR024690">
    <property type="entry name" value="CN_hydtase_beta_dom_C"/>
</dbReference>
<organism evidence="8 9">
    <name type="scientific">Mycobacterium gallinarum</name>
    <dbReference type="NCBI Taxonomy" id="39689"/>
    <lineage>
        <taxon>Bacteria</taxon>
        <taxon>Bacillati</taxon>
        <taxon>Actinomycetota</taxon>
        <taxon>Actinomycetes</taxon>
        <taxon>Mycobacteriales</taxon>
        <taxon>Mycobacteriaceae</taxon>
        <taxon>Mycobacterium</taxon>
    </lineage>
</organism>
<proteinExistence type="inferred from homology"/>
<dbReference type="Proteomes" id="UP000465785">
    <property type="component" value="Chromosome"/>
</dbReference>
<comment type="catalytic activity">
    <reaction evidence="5">
        <text>an aliphatic primary amide = an aliphatic nitrile + H2O</text>
        <dbReference type="Rhea" id="RHEA:12673"/>
        <dbReference type="ChEBI" id="CHEBI:15377"/>
        <dbReference type="ChEBI" id="CHEBI:65285"/>
        <dbReference type="ChEBI" id="CHEBI:80291"/>
        <dbReference type="EC" id="4.2.1.84"/>
    </reaction>
</comment>
<comment type="similarity">
    <text evidence="2">Belongs to the nitrile hydratase subunit beta family.</text>
</comment>
<accession>A0A9W4FI23</accession>
<keyword evidence="4" id="KW-0456">Lyase</keyword>
<dbReference type="SUPFAM" id="SSF50090">
    <property type="entry name" value="Electron transport accessory proteins"/>
    <property type="match status" value="1"/>
</dbReference>
<evidence type="ECO:0000256" key="2">
    <source>
        <dbReference type="ARBA" id="ARBA00009098"/>
    </source>
</evidence>
<evidence type="ECO:0000256" key="4">
    <source>
        <dbReference type="ARBA" id="ARBA00023239"/>
    </source>
</evidence>
<evidence type="ECO:0000313" key="8">
    <source>
        <dbReference type="EMBL" id="BBY95937.1"/>
    </source>
</evidence>
<comment type="function">
    <text evidence="1">NHase catalyzes the hydration of various nitrile compounds to the corresponding amides.</text>
</comment>
<sequence length="238" mass="26494">MTAPSDMGGRAEFFAPVIRESDEPVFHERWEGRVFGFANFLLPLLGRNVDILRFGMEQLPREVYLSSYYRRWLGGFETLLEQAGYLTPSEVEARTAGPSAPARRRISRLRLNVTSRAVGSLLHPTLPRWYAGRVVPRLLGTSRPALRRGRFAPGDHVRVRSTRAVPYTRQPGYVTGKPGVIVAKLGATVFPDAKATGRHALPQHLYTVAFQAADLWGAAAESGTEVRVDLYESYLEAV</sequence>
<dbReference type="GO" id="GO:0018822">
    <property type="term" value="F:nitrile hydratase activity"/>
    <property type="evidence" value="ECO:0007669"/>
    <property type="project" value="UniProtKB-EC"/>
</dbReference>
<name>A0A9W4FI23_9MYCO</name>
<evidence type="ECO:0000313" key="9">
    <source>
        <dbReference type="Proteomes" id="UP000465785"/>
    </source>
</evidence>
<dbReference type="EMBL" id="AP022601">
    <property type="protein sequence ID" value="BBY95937.1"/>
    <property type="molecule type" value="Genomic_DNA"/>
</dbReference>
<dbReference type="InterPro" id="IPR003168">
    <property type="entry name" value="Nitrile_hydratase_bsu"/>
</dbReference>
<dbReference type="InterPro" id="IPR042262">
    <property type="entry name" value="CN_hydtase_beta_C"/>
</dbReference>
<keyword evidence="9" id="KW-1185">Reference proteome</keyword>
<evidence type="ECO:0000259" key="7">
    <source>
        <dbReference type="Pfam" id="PF21006"/>
    </source>
</evidence>
<evidence type="ECO:0000256" key="1">
    <source>
        <dbReference type="ARBA" id="ARBA00004042"/>
    </source>
</evidence>
<feature type="domain" description="Nitrile hydratase beta subunit" evidence="6">
    <location>
        <begin position="142"/>
        <end position="236"/>
    </location>
</feature>
<dbReference type="NCBIfam" id="TIGR03888">
    <property type="entry name" value="nitrile_beta"/>
    <property type="match status" value="1"/>
</dbReference>